<accession>A0A7M7P2D4</accession>
<proteinExistence type="predicted"/>
<sequence length="383" mass="42593">MGRKRDGKMDALKICIQLGDAALIDDDLLPSTEGDWRTVLEWMKICQPSRKGENDSSGRRCLNCGAVLSPCAAMTSMTSDVVIEVGKQEIEETEDELSSSSQPECDWSIMEPSQPNNQSESLTEKVEHSTVIDRSDGFVGGRENRETRNSQSNSLLEASNNQKKVTSQSEEGIEEISTPEQNGIEKPSPFSSHSTSSDSDWSPTVSWQRIALLLVSRLGALEGVKLLREVQVPEGFLSREFHQMCIYVNAWEKRQSLLSHAMLEGTDTYLWSKRQPLLGPVLQHTIMKEYQGCGDTGSEGERVHKVQKLLSQGQLYIEDPGTHWGRTTNLGRICSVCHQSLAWSSVLQSAGCIIFPCGHVFHTLCISEKACISCFYGNQEMKL</sequence>
<dbReference type="AlphaFoldDB" id="A0A7M7P2D4"/>
<reference evidence="6" key="2">
    <citation type="submission" date="2021-01" db="UniProtKB">
        <authorList>
            <consortium name="EnsemblMetazoa"/>
        </authorList>
    </citation>
    <scope>IDENTIFICATION</scope>
</reference>
<dbReference type="GO" id="GO:0008270">
    <property type="term" value="F:zinc ion binding"/>
    <property type="evidence" value="ECO:0007669"/>
    <property type="project" value="UniProtKB-KW"/>
</dbReference>
<evidence type="ECO:0000313" key="6">
    <source>
        <dbReference type="EnsemblMetazoa" id="XP_030845220"/>
    </source>
</evidence>
<keyword evidence="1 3" id="KW-0479">Metal-binding</keyword>
<dbReference type="InParanoid" id="A0A7M7P2D4"/>
<feature type="domain" description="RING-type" evidence="5">
    <location>
        <begin position="334"/>
        <end position="374"/>
    </location>
</feature>
<dbReference type="SMART" id="SM00184">
    <property type="entry name" value="RING"/>
    <property type="match status" value="1"/>
</dbReference>
<protein>
    <recommendedName>
        <fullName evidence="5">RING-type domain-containing protein</fullName>
    </recommendedName>
</protein>
<keyword evidence="7" id="KW-1185">Reference proteome</keyword>
<name>A0A7M7P2D4_STRPU</name>
<dbReference type="PROSITE" id="PS50089">
    <property type="entry name" value="ZF_RING_2"/>
    <property type="match status" value="1"/>
</dbReference>
<evidence type="ECO:0000256" key="1">
    <source>
        <dbReference type="ARBA" id="ARBA00022771"/>
    </source>
</evidence>
<feature type="compositionally biased region" description="Basic and acidic residues" evidence="4">
    <location>
        <begin position="122"/>
        <end position="148"/>
    </location>
</feature>
<dbReference type="InterPro" id="IPR001841">
    <property type="entry name" value="Znf_RING"/>
</dbReference>
<dbReference type="Proteomes" id="UP000007110">
    <property type="component" value="Unassembled WGS sequence"/>
</dbReference>
<dbReference type="EnsemblMetazoa" id="XM_030989360">
    <property type="protein sequence ID" value="XP_030845220"/>
    <property type="gene ID" value="LOC115925464"/>
</dbReference>
<feature type="compositionally biased region" description="Polar residues" evidence="4">
    <location>
        <begin position="149"/>
        <end position="170"/>
    </location>
</feature>
<dbReference type="SUPFAM" id="SSF57850">
    <property type="entry name" value="RING/U-box"/>
    <property type="match status" value="1"/>
</dbReference>
<feature type="compositionally biased region" description="Polar residues" evidence="4">
    <location>
        <begin position="111"/>
        <end position="121"/>
    </location>
</feature>
<keyword evidence="2" id="KW-0862">Zinc</keyword>
<reference evidence="7" key="1">
    <citation type="submission" date="2015-02" db="EMBL/GenBank/DDBJ databases">
        <title>Genome sequencing for Strongylocentrotus purpuratus.</title>
        <authorList>
            <person name="Murali S."/>
            <person name="Liu Y."/>
            <person name="Vee V."/>
            <person name="English A."/>
            <person name="Wang M."/>
            <person name="Skinner E."/>
            <person name="Han Y."/>
            <person name="Muzny D.M."/>
            <person name="Worley K.C."/>
            <person name="Gibbs R.A."/>
        </authorList>
    </citation>
    <scope>NUCLEOTIDE SEQUENCE</scope>
</reference>
<dbReference type="OrthoDB" id="10159717at2759"/>
<evidence type="ECO:0000256" key="4">
    <source>
        <dbReference type="SAM" id="MobiDB-lite"/>
    </source>
</evidence>
<evidence type="ECO:0000259" key="5">
    <source>
        <dbReference type="PROSITE" id="PS50089"/>
    </source>
</evidence>
<dbReference type="RefSeq" id="XP_030845220.1">
    <property type="nucleotide sequence ID" value="XM_030989360.1"/>
</dbReference>
<feature type="region of interest" description="Disordered" evidence="4">
    <location>
        <begin position="89"/>
        <end position="202"/>
    </location>
</feature>
<evidence type="ECO:0000256" key="3">
    <source>
        <dbReference type="PROSITE-ProRule" id="PRU00175"/>
    </source>
</evidence>
<feature type="compositionally biased region" description="Low complexity" evidence="4">
    <location>
        <begin position="188"/>
        <end position="202"/>
    </location>
</feature>
<evidence type="ECO:0000256" key="2">
    <source>
        <dbReference type="ARBA" id="ARBA00022833"/>
    </source>
</evidence>
<organism evidence="6 7">
    <name type="scientific">Strongylocentrotus purpuratus</name>
    <name type="common">Purple sea urchin</name>
    <dbReference type="NCBI Taxonomy" id="7668"/>
    <lineage>
        <taxon>Eukaryota</taxon>
        <taxon>Metazoa</taxon>
        <taxon>Echinodermata</taxon>
        <taxon>Eleutherozoa</taxon>
        <taxon>Echinozoa</taxon>
        <taxon>Echinoidea</taxon>
        <taxon>Euechinoidea</taxon>
        <taxon>Echinacea</taxon>
        <taxon>Camarodonta</taxon>
        <taxon>Echinidea</taxon>
        <taxon>Strongylocentrotidae</taxon>
        <taxon>Strongylocentrotus</taxon>
    </lineage>
</organism>
<dbReference type="GeneID" id="115925464"/>
<evidence type="ECO:0000313" key="7">
    <source>
        <dbReference type="Proteomes" id="UP000007110"/>
    </source>
</evidence>
<keyword evidence="1 3" id="KW-0863">Zinc-finger</keyword>
<dbReference type="KEGG" id="spu:115925464"/>